<evidence type="ECO:0000313" key="2">
    <source>
        <dbReference type="Proteomes" id="UP000606786"/>
    </source>
</evidence>
<reference evidence="1" key="1">
    <citation type="submission" date="2020-11" db="EMBL/GenBank/DDBJ databases">
        <authorList>
            <person name="Whitehead M."/>
        </authorList>
    </citation>
    <scope>NUCLEOTIDE SEQUENCE</scope>
    <source>
        <strain evidence="1">EGII</strain>
    </source>
</reference>
<evidence type="ECO:0000313" key="1">
    <source>
        <dbReference type="EMBL" id="CAD7014995.1"/>
    </source>
</evidence>
<feature type="non-terminal residue" evidence="1">
    <location>
        <position position="1"/>
    </location>
</feature>
<sequence>DNENHMCGTGISNMRTPAVVGVNFSGKFFNKSFDIPALPLSSLVRTAITTQYPMMLQHSLISLLLLVRT</sequence>
<dbReference type="AlphaFoldDB" id="A0A811VGJ1"/>
<proteinExistence type="predicted"/>
<accession>A0A811VGJ1</accession>
<comment type="caution">
    <text evidence="1">The sequence shown here is derived from an EMBL/GenBank/DDBJ whole genome shotgun (WGS) entry which is preliminary data.</text>
</comment>
<dbReference type="EMBL" id="CAJHJT010000056">
    <property type="protein sequence ID" value="CAD7014995.1"/>
    <property type="molecule type" value="Genomic_DNA"/>
</dbReference>
<organism evidence="1 2">
    <name type="scientific">Ceratitis capitata</name>
    <name type="common">Mediterranean fruit fly</name>
    <name type="synonym">Tephritis capitata</name>
    <dbReference type="NCBI Taxonomy" id="7213"/>
    <lineage>
        <taxon>Eukaryota</taxon>
        <taxon>Metazoa</taxon>
        <taxon>Ecdysozoa</taxon>
        <taxon>Arthropoda</taxon>
        <taxon>Hexapoda</taxon>
        <taxon>Insecta</taxon>
        <taxon>Pterygota</taxon>
        <taxon>Neoptera</taxon>
        <taxon>Endopterygota</taxon>
        <taxon>Diptera</taxon>
        <taxon>Brachycera</taxon>
        <taxon>Muscomorpha</taxon>
        <taxon>Tephritoidea</taxon>
        <taxon>Tephritidae</taxon>
        <taxon>Ceratitis</taxon>
        <taxon>Ceratitis</taxon>
    </lineage>
</organism>
<gene>
    <name evidence="1" type="ORF">CCAP1982_LOCUS22952</name>
</gene>
<keyword evidence="2" id="KW-1185">Reference proteome</keyword>
<protein>
    <submittedName>
        <fullName evidence="1">(Mediterranean fruit fly) hypothetical protein</fullName>
    </submittedName>
</protein>
<name>A0A811VGJ1_CERCA</name>
<dbReference type="Proteomes" id="UP000606786">
    <property type="component" value="Unassembled WGS sequence"/>
</dbReference>